<feature type="domain" description="Bacterial sugar transferase" evidence="8">
    <location>
        <begin position="305"/>
        <end position="494"/>
    </location>
</feature>
<dbReference type="Pfam" id="PF02397">
    <property type="entry name" value="Bac_transf"/>
    <property type="match status" value="1"/>
</dbReference>
<evidence type="ECO:0000256" key="3">
    <source>
        <dbReference type="ARBA" id="ARBA00022679"/>
    </source>
</evidence>
<feature type="transmembrane region" description="Helical" evidence="7">
    <location>
        <begin position="73"/>
        <end position="92"/>
    </location>
</feature>
<keyword evidence="6 7" id="KW-0472">Membrane</keyword>
<evidence type="ECO:0000256" key="1">
    <source>
        <dbReference type="ARBA" id="ARBA00004141"/>
    </source>
</evidence>
<evidence type="ECO:0000313" key="10">
    <source>
        <dbReference type="Proteomes" id="UP000221394"/>
    </source>
</evidence>
<reference evidence="9 10" key="1">
    <citation type="submission" date="2017-10" db="EMBL/GenBank/DDBJ databases">
        <title>Sequencing the genomes of 1000 actinobacteria strains.</title>
        <authorList>
            <person name="Klenk H.-P."/>
        </authorList>
    </citation>
    <scope>NUCLEOTIDE SEQUENCE [LARGE SCALE GENOMIC DNA]</scope>
    <source>
        <strain evidence="9 10">DSM 21574</strain>
    </source>
</reference>
<feature type="transmembrane region" description="Helical" evidence="7">
    <location>
        <begin position="113"/>
        <end position="134"/>
    </location>
</feature>
<evidence type="ECO:0000256" key="5">
    <source>
        <dbReference type="ARBA" id="ARBA00022989"/>
    </source>
</evidence>
<dbReference type="OrthoDB" id="9808602at2"/>
<dbReference type="AlphaFoldDB" id="A0A2A9EEA6"/>
<dbReference type="NCBIfam" id="TIGR03025">
    <property type="entry name" value="EPS_sugtrans"/>
    <property type="match status" value="1"/>
</dbReference>
<dbReference type="PANTHER" id="PTHR30576">
    <property type="entry name" value="COLANIC BIOSYNTHESIS UDP-GLUCOSE LIPID CARRIER TRANSFERASE"/>
    <property type="match status" value="1"/>
</dbReference>
<sequence length="500" mass="54843">MSVQEDMTASATTRAPHDNGVVLPEQAAAPDSWLRSYVNGLRWSDSFVLGAALLIAYVTRFPRGHDGVRVSNGVHASYLILSLGLLTVWCVAMAAKRTRHRRVVGTGAPEYTAVFQASWLAFSMVAIVCLALKIDIARGFLLIAFPLGTLALLLNRWLARQRLVKRRRSGRHCDRVLVVGAREQVAEMVAELEFATDAGLRVVGVCLAPGEEPLEGVETVGDFVDIADTAQRYGASLVVLTSSPQLTTDLVRHIGWDLEGTGIDLALAPALTDVAGQRLVSTPVSGTNLLHVDEPRFDGPRYVFKSVFDWVLALLITIAISPVLLVIAVLVKVTSRGPLFYTQQRVGRNGEHFGMLKFRSMVPDAHERLAEVLAAEGVEEIGMFYKPKNDPRVTPVGRVLRRYSLDELPQLFNVLRGEMSLVGPRPQIDAEVALYDRKASRRLLVRPGLTGLWQVSGRSNLEADESIRLDVYYAENWTVFGDALLLARTAKAMIAGEGAR</sequence>
<comment type="caution">
    <text evidence="9">The sequence shown here is derived from an EMBL/GenBank/DDBJ whole genome shotgun (WGS) entry which is preliminary data.</text>
</comment>
<name>A0A2A9EEA6_9MICO</name>
<dbReference type="RefSeq" id="WP_098458433.1">
    <property type="nucleotide sequence ID" value="NZ_PDJH01000001.1"/>
</dbReference>
<evidence type="ECO:0000256" key="7">
    <source>
        <dbReference type="SAM" id="Phobius"/>
    </source>
</evidence>
<keyword evidence="4 7" id="KW-0812">Transmembrane</keyword>
<evidence type="ECO:0000256" key="6">
    <source>
        <dbReference type="ARBA" id="ARBA00023136"/>
    </source>
</evidence>
<evidence type="ECO:0000313" key="9">
    <source>
        <dbReference type="EMBL" id="PFG37377.1"/>
    </source>
</evidence>
<organism evidence="9 10">
    <name type="scientific">Flavimobilis soli</name>
    <dbReference type="NCBI Taxonomy" id="442709"/>
    <lineage>
        <taxon>Bacteria</taxon>
        <taxon>Bacillati</taxon>
        <taxon>Actinomycetota</taxon>
        <taxon>Actinomycetes</taxon>
        <taxon>Micrococcales</taxon>
        <taxon>Jonesiaceae</taxon>
        <taxon>Flavimobilis</taxon>
    </lineage>
</organism>
<dbReference type="EMBL" id="PDJH01000001">
    <property type="protein sequence ID" value="PFG37377.1"/>
    <property type="molecule type" value="Genomic_DNA"/>
</dbReference>
<comment type="subcellular location">
    <subcellularLocation>
        <location evidence="1">Membrane</location>
        <topology evidence="1">Multi-pass membrane protein</topology>
    </subcellularLocation>
</comment>
<dbReference type="Proteomes" id="UP000221394">
    <property type="component" value="Unassembled WGS sequence"/>
</dbReference>
<dbReference type="Pfam" id="PF13727">
    <property type="entry name" value="CoA_binding_3"/>
    <property type="match status" value="1"/>
</dbReference>
<evidence type="ECO:0000259" key="8">
    <source>
        <dbReference type="Pfam" id="PF02397"/>
    </source>
</evidence>
<comment type="similarity">
    <text evidence="2">Belongs to the bacterial sugar transferase family.</text>
</comment>
<dbReference type="GO" id="GO:0016020">
    <property type="term" value="C:membrane"/>
    <property type="evidence" value="ECO:0007669"/>
    <property type="project" value="UniProtKB-SubCell"/>
</dbReference>
<dbReference type="InterPro" id="IPR003362">
    <property type="entry name" value="Bact_transf"/>
</dbReference>
<accession>A0A2A9EEA6</accession>
<dbReference type="InterPro" id="IPR017475">
    <property type="entry name" value="EPS_sugar_tfrase"/>
</dbReference>
<protein>
    <submittedName>
        <fullName evidence="9">Undecaprenyl-phosphate galactose phosphotransferase WbaP/exopolysaccharide biosynthesis polyprenyl glycosylphosphotransferase</fullName>
    </submittedName>
</protein>
<feature type="transmembrane region" description="Helical" evidence="7">
    <location>
        <begin position="43"/>
        <end position="61"/>
    </location>
</feature>
<keyword evidence="10" id="KW-1185">Reference proteome</keyword>
<feature type="transmembrane region" description="Helical" evidence="7">
    <location>
        <begin position="310"/>
        <end position="331"/>
    </location>
</feature>
<dbReference type="GO" id="GO:0016780">
    <property type="term" value="F:phosphotransferase activity, for other substituted phosphate groups"/>
    <property type="evidence" value="ECO:0007669"/>
    <property type="project" value="TreeGrafter"/>
</dbReference>
<proteinExistence type="inferred from homology"/>
<keyword evidence="5 7" id="KW-1133">Transmembrane helix</keyword>
<gene>
    <name evidence="9" type="ORF">ATL41_2136</name>
</gene>
<evidence type="ECO:0000256" key="4">
    <source>
        <dbReference type="ARBA" id="ARBA00022692"/>
    </source>
</evidence>
<evidence type="ECO:0000256" key="2">
    <source>
        <dbReference type="ARBA" id="ARBA00006464"/>
    </source>
</evidence>
<keyword evidence="3 9" id="KW-0808">Transferase</keyword>
<dbReference type="PANTHER" id="PTHR30576:SF10">
    <property type="entry name" value="SLL5057 PROTEIN"/>
    <property type="match status" value="1"/>
</dbReference>
<feature type="transmembrane region" description="Helical" evidence="7">
    <location>
        <begin position="140"/>
        <end position="159"/>
    </location>
</feature>